<proteinExistence type="predicted"/>
<comment type="caution">
    <text evidence="1">The sequence shown here is derived from an EMBL/GenBank/DDBJ whole genome shotgun (WGS) entry which is preliminary data.</text>
</comment>
<sequence length="128" mass="14815">MLAKKYILVTIFTNIEYVRSFCKNDEMMESEQEKGGEPMPVISIDVPEIIIESHQQEEESLQEGVERGLVMWEYLNGRLSLRECGEILHIGYRGFLELLWSKGIPLDGLNTAEFEQQLSTLRMAFEKV</sequence>
<dbReference type="EMBL" id="PDPS01000035">
    <property type="protein sequence ID" value="PID56374.1"/>
    <property type="molecule type" value="Genomic_DNA"/>
</dbReference>
<organism evidence="1 2">
    <name type="scientific">candidate division KSB3 bacterium</name>
    <dbReference type="NCBI Taxonomy" id="2044937"/>
    <lineage>
        <taxon>Bacteria</taxon>
        <taxon>candidate division KSB3</taxon>
    </lineage>
</organism>
<evidence type="ECO:0000313" key="1">
    <source>
        <dbReference type="EMBL" id="PID56374.1"/>
    </source>
</evidence>
<protein>
    <submittedName>
        <fullName evidence="1">Uncharacterized protein</fullName>
    </submittedName>
</protein>
<reference evidence="1 2" key="1">
    <citation type="submission" date="2017-10" db="EMBL/GenBank/DDBJ databases">
        <title>Novel microbial diversity and functional potential in the marine mammal oral microbiome.</title>
        <authorList>
            <person name="Dudek N.K."/>
            <person name="Sun C.L."/>
            <person name="Burstein D."/>
            <person name="Kantor R.S."/>
            <person name="Aliaga Goltsman D.S."/>
            <person name="Bik E.M."/>
            <person name="Thomas B.C."/>
            <person name="Banfield J.F."/>
            <person name="Relman D.A."/>
        </authorList>
    </citation>
    <scope>NUCLEOTIDE SEQUENCE [LARGE SCALE GENOMIC DNA]</scope>
    <source>
        <strain evidence="1">DOLZORAL124_49_17</strain>
    </source>
</reference>
<evidence type="ECO:0000313" key="2">
    <source>
        <dbReference type="Proteomes" id="UP000229740"/>
    </source>
</evidence>
<dbReference type="AlphaFoldDB" id="A0A2G6E2S7"/>
<gene>
    <name evidence="1" type="ORF">CSB45_11870</name>
</gene>
<dbReference type="Proteomes" id="UP000229740">
    <property type="component" value="Unassembled WGS sequence"/>
</dbReference>
<accession>A0A2G6E2S7</accession>
<name>A0A2G6E2S7_9BACT</name>